<accession>A0A6N2VAD2</accession>
<proteinExistence type="predicted"/>
<sequence length="60" mass="7214">MKNIQKLGAYLPETYQYFPIFTDIFTYNDTAFDTIFFIVAIISRYQNSKEYEISDNEIRL</sequence>
<gene>
    <name evidence="1" type="ORF">BVLFYP11_02646</name>
</gene>
<organism evidence="1">
    <name type="scientific">Phocaeicola vulgatus</name>
    <name type="common">Bacteroides vulgatus</name>
    <dbReference type="NCBI Taxonomy" id="821"/>
    <lineage>
        <taxon>Bacteria</taxon>
        <taxon>Pseudomonadati</taxon>
        <taxon>Bacteroidota</taxon>
        <taxon>Bacteroidia</taxon>
        <taxon>Bacteroidales</taxon>
        <taxon>Bacteroidaceae</taxon>
        <taxon>Phocaeicola</taxon>
    </lineage>
</organism>
<dbReference type="EMBL" id="CACRTA010000027">
    <property type="protein sequence ID" value="VYT27138.1"/>
    <property type="molecule type" value="Genomic_DNA"/>
</dbReference>
<evidence type="ECO:0000313" key="1">
    <source>
        <dbReference type="EMBL" id="VYT27138.1"/>
    </source>
</evidence>
<dbReference type="AlphaFoldDB" id="A0A6N2VAD2"/>
<protein>
    <submittedName>
        <fullName evidence="1">Uncharacterized protein</fullName>
    </submittedName>
</protein>
<reference evidence="1" key="1">
    <citation type="submission" date="2019-11" db="EMBL/GenBank/DDBJ databases">
        <authorList>
            <person name="Feng L."/>
        </authorList>
    </citation>
    <scope>NUCLEOTIDE SEQUENCE</scope>
    <source>
        <strain evidence="1">BvulgatusLFYP11</strain>
    </source>
</reference>
<name>A0A6N2VAD2_PHOVU</name>